<proteinExistence type="predicted"/>
<accession>A0A0E9UH70</accession>
<dbReference type="AlphaFoldDB" id="A0A0E9UH70"/>
<dbReference type="EMBL" id="GBXM01043445">
    <property type="protein sequence ID" value="JAH65132.1"/>
    <property type="molecule type" value="Transcribed_RNA"/>
</dbReference>
<organism evidence="1">
    <name type="scientific">Anguilla anguilla</name>
    <name type="common">European freshwater eel</name>
    <name type="synonym">Muraena anguilla</name>
    <dbReference type="NCBI Taxonomy" id="7936"/>
    <lineage>
        <taxon>Eukaryota</taxon>
        <taxon>Metazoa</taxon>
        <taxon>Chordata</taxon>
        <taxon>Craniata</taxon>
        <taxon>Vertebrata</taxon>
        <taxon>Euteleostomi</taxon>
        <taxon>Actinopterygii</taxon>
        <taxon>Neopterygii</taxon>
        <taxon>Teleostei</taxon>
        <taxon>Anguilliformes</taxon>
        <taxon>Anguillidae</taxon>
        <taxon>Anguilla</taxon>
    </lineage>
</organism>
<reference evidence="1" key="2">
    <citation type="journal article" date="2015" name="Fish Shellfish Immunol.">
        <title>Early steps in the European eel (Anguilla anguilla)-Vibrio vulnificus interaction in the gills: Role of the RtxA13 toxin.</title>
        <authorList>
            <person name="Callol A."/>
            <person name="Pajuelo D."/>
            <person name="Ebbesson L."/>
            <person name="Teles M."/>
            <person name="MacKenzie S."/>
            <person name="Amaro C."/>
        </authorList>
    </citation>
    <scope>NUCLEOTIDE SEQUENCE</scope>
</reference>
<sequence length="20" mass="2350">MHNEISFVLRVSRCRKGTES</sequence>
<name>A0A0E9UH70_ANGAN</name>
<reference evidence="1" key="1">
    <citation type="submission" date="2014-11" db="EMBL/GenBank/DDBJ databases">
        <authorList>
            <person name="Amaro Gonzalez C."/>
        </authorList>
    </citation>
    <scope>NUCLEOTIDE SEQUENCE</scope>
</reference>
<evidence type="ECO:0000313" key="1">
    <source>
        <dbReference type="EMBL" id="JAH65132.1"/>
    </source>
</evidence>
<protein>
    <submittedName>
        <fullName evidence="1">Uncharacterized protein</fullName>
    </submittedName>
</protein>